<keyword evidence="4" id="KW-1003">Cell membrane</keyword>
<dbReference type="InterPro" id="IPR048279">
    <property type="entry name" value="MdtK-like"/>
</dbReference>
<evidence type="ECO:0000256" key="6">
    <source>
        <dbReference type="ARBA" id="ARBA00022989"/>
    </source>
</evidence>
<dbReference type="RefSeq" id="WP_185275550.1">
    <property type="nucleotide sequence ID" value="NZ_CP043641.1"/>
</dbReference>
<keyword evidence="7 8" id="KW-0472">Membrane</keyword>
<dbReference type="NCBIfam" id="TIGR00797">
    <property type="entry name" value="matE"/>
    <property type="match status" value="1"/>
</dbReference>
<evidence type="ECO:0000256" key="3">
    <source>
        <dbReference type="ARBA" id="ARBA00022448"/>
    </source>
</evidence>
<feature type="transmembrane region" description="Helical" evidence="8">
    <location>
        <begin position="140"/>
        <end position="162"/>
    </location>
</feature>
<evidence type="ECO:0000313" key="10">
    <source>
        <dbReference type="Proteomes" id="UP000515511"/>
    </source>
</evidence>
<dbReference type="CDD" id="cd13136">
    <property type="entry name" value="MATE_DinF_like"/>
    <property type="match status" value="1"/>
</dbReference>
<feature type="transmembrane region" description="Helical" evidence="8">
    <location>
        <begin position="174"/>
        <end position="194"/>
    </location>
</feature>
<evidence type="ECO:0000313" key="9">
    <source>
        <dbReference type="EMBL" id="QNE36106.1"/>
    </source>
</evidence>
<dbReference type="GO" id="GO:0042910">
    <property type="term" value="F:xenobiotic transmembrane transporter activity"/>
    <property type="evidence" value="ECO:0007669"/>
    <property type="project" value="InterPro"/>
</dbReference>
<dbReference type="InterPro" id="IPR044644">
    <property type="entry name" value="DinF-like"/>
</dbReference>
<keyword evidence="5 8" id="KW-0812">Transmembrane</keyword>
<evidence type="ECO:0000256" key="2">
    <source>
        <dbReference type="ARBA" id="ARBA00010199"/>
    </source>
</evidence>
<dbReference type="AlphaFoldDB" id="A0A7G6YC91"/>
<dbReference type="Proteomes" id="UP000515511">
    <property type="component" value="Chromosome"/>
</dbReference>
<feature type="transmembrane region" description="Helical" evidence="8">
    <location>
        <begin position="417"/>
        <end position="439"/>
    </location>
</feature>
<feature type="transmembrane region" description="Helical" evidence="8">
    <location>
        <begin position="200"/>
        <end position="220"/>
    </location>
</feature>
<evidence type="ECO:0000256" key="7">
    <source>
        <dbReference type="ARBA" id="ARBA00023136"/>
    </source>
</evidence>
<feature type="transmembrane region" description="Helical" evidence="8">
    <location>
        <begin position="323"/>
        <end position="346"/>
    </location>
</feature>
<gene>
    <name evidence="9" type="ORF">F1C12_13930</name>
</gene>
<feature type="transmembrane region" description="Helical" evidence="8">
    <location>
        <begin position="274"/>
        <end position="302"/>
    </location>
</feature>
<dbReference type="KEGG" id="lse:F1C12_13930"/>
<comment type="subcellular location">
    <subcellularLocation>
        <location evidence="1">Cell membrane</location>
        <topology evidence="1">Multi-pass membrane protein</topology>
    </subcellularLocation>
</comment>
<evidence type="ECO:0000256" key="1">
    <source>
        <dbReference type="ARBA" id="ARBA00004651"/>
    </source>
</evidence>
<organism evidence="9 10">
    <name type="scientific">Leifsonia shinshuensis</name>
    <dbReference type="NCBI Taxonomy" id="150026"/>
    <lineage>
        <taxon>Bacteria</taxon>
        <taxon>Bacillati</taxon>
        <taxon>Actinomycetota</taxon>
        <taxon>Actinomycetes</taxon>
        <taxon>Micrococcales</taxon>
        <taxon>Microbacteriaceae</taxon>
        <taxon>Leifsonia</taxon>
    </lineage>
</organism>
<dbReference type="PANTHER" id="PTHR42893">
    <property type="entry name" value="PROTEIN DETOXIFICATION 44, CHLOROPLASTIC-RELATED"/>
    <property type="match status" value="1"/>
</dbReference>
<comment type="similarity">
    <text evidence="2">Belongs to the multi antimicrobial extrusion (MATE) (TC 2.A.66.1) family.</text>
</comment>
<feature type="transmembrane region" description="Helical" evidence="8">
    <location>
        <begin position="22"/>
        <end position="42"/>
    </location>
</feature>
<dbReference type="GO" id="GO:0015297">
    <property type="term" value="F:antiporter activity"/>
    <property type="evidence" value="ECO:0007669"/>
    <property type="project" value="InterPro"/>
</dbReference>
<feature type="transmembrane region" description="Helical" evidence="8">
    <location>
        <begin position="98"/>
        <end position="120"/>
    </location>
</feature>
<evidence type="ECO:0000256" key="8">
    <source>
        <dbReference type="SAM" id="Phobius"/>
    </source>
</evidence>
<name>A0A7G6YC91_9MICO</name>
<reference evidence="10" key="1">
    <citation type="submission" date="2019-09" db="EMBL/GenBank/DDBJ databases">
        <title>Antimicrobial potential of Antarctic Bacteria.</title>
        <authorList>
            <person name="Benaud N."/>
            <person name="Edwards R.J."/>
            <person name="Ferrari B.C."/>
        </authorList>
    </citation>
    <scope>NUCLEOTIDE SEQUENCE [LARGE SCALE GENOMIC DNA]</scope>
    <source>
        <strain evidence="10">INR9</strain>
    </source>
</reference>
<keyword evidence="3" id="KW-0813">Transport</keyword>
<dbReference type="GO" id="GO:0005886">
    <property type="term" value="C:plasma membrane"/>
    <property type="evidence" value="ECO:0007669"/>
    <property type="project" value="UniProtKB-SubCell"/>
</dbReference>
<dbReference type="Pfam" id="PF01554">
    <property type="entry name" value="MatE"/>
    <property type="match status" value="2"/>
</dbReference>
<dbReference type="InterPro" id="IPR002528">
    <property type="entry name" value="MATE_fam"/>
</dbReference>
<keyword evidence="6 8" id="KW-1133">Transmembrane helix</keyword>
<feature type="transmembrane region" description="Helical" evidence="8">
    <location>
        <begin position="388"/>
        <end position="411"/>
    </location>
</feature>
<feature type="transmembrane region" description="Helical" evidence="8">
    <location>
        <begin position="54"/>
        <end position="77"/>
    </location>
</feature>
<feature type="transmembrane region" description="Helical" evidence="8">
    <location>
        <begin position="247"/>
        <end position="268"/>
    </location>
</feature>
<sequence length="453" mass="45797">MVAGSVVPAVNVLPRRPLDREILRLAVPALGALVAEPLFLLADSAMVGHLGVAPLAGLGIASAVLQTIVGLMVFLAYSTTPAVARRLGAGDERGAVAAGVDGSWLALVLGMVLAAGGWAASPLLVGLFGASAEVASQAETYLAISMLGLPAMLLVFAMTGLLRGLQDTRTPLAVAVAGFGANIVLNFCFIYLAGLGIAGSALGTVVAQWAMVAVYAVIVVRHARRVGSPLLPHHAGIGRTARAGGWLFLRTASLRAAMLLAVFCATRLGPDELAAFQVTMTVFATLAFALDALAIAAQALVGKGLGAGELDDVREVLRRCVQWGLGAGVVLGAVTVALSPVAAGLFTSSPSVAALLPAALAIIGVSAPLGGYVFVLDGVLIGAGDARYLPLTGVLNVALFVPLALAVVAWGSHDAGGLAALTAAFAFGYLGARALTLGLRARGRTWMRPGAER</sequence>
<dbReference type="PIRSF" id="PIRSF006603">
    <property type="entry name" value="DinF"/>
    <property type="match status" value="1"/>
</dbReference>
<accession>A0A7G6YC91</accession>
<proteinExistence type="inferred from homology"/>
<protein>
    <submittedName>
        <fullName evidence="9">MATE family efflux transporter</fullName>
    </submittedName>
</protein>
<dbReference type="PANTHER" id="PTHR42893:SF46">
    <property type="entry name" value="PROTEIN DETOXIFICATION 44, CHLOROPLASTIC"/>
    <property type="match status" value="1"/>
</dbReference>
<evidence type="ECO:0000256" key="5">
    <source>
        <dbReference type="ARBA" id="ARBA00022692"/>
    </source>
</evidence>
<dbReference type="EMBL" id="CP043641">
    <property type="protein sequence ID" value="QNE36106.1"/>
    <property type="molecule type" value="Genomic_DNA"/>
</dbReference>
<evidence type="ECO:0000256" key="4">
    <source>
        <dbReference type="ARBA" id="ARBA00022475"/>
    </source>
</evidence>
<feature type="transmembrane region" description="Helical" evidence="8">
    <location>
        <begin position="352"/>
        <end position="376"/>
    </location>
</feature>